<keyword evidence="3" id="KW-1185">Reference proteome</keyword>
<proteinExistence type="predicted"/>
<dbReference type="EMBL" id="FP929138">
    <property type="protein sequence ID" value="CBY00244.1"/>
    <property type="molecule type" value="Genomic_DNA"/>
</dbReference>
<gene>
    <name evidence="2" type="ORF">LEMA_uP013740.1</name>
</gene>
<evidence type="ECO:0000313" key="2">
    <source>
        <dbReference type="EMBL" id="CBY00244.1"/>
    </source>
</evidence>
<evidence type="ECO:0000313" key="3">
    <source>
        <dbReference type="Proteomes" id="UP000002668"/>
    </source>
</evidence>
<organism evidence="3">
    <name type="scientific">Leptosphaeria maculans (strain JN3 / isolate v23.1.3 / race Av1-4-5-6-7-8)</name>
    <name type="common">Blackleg fungus</name>
    <name type="synonym">Phoma lingam</name>
    <dbReference type="NCBI Taxonomy" id="985895"/>
    <lineage>
        <taxon>Eukaryota</taxon>
        <taxon>Fungi</taxon>
        <taxon>Dikarya</taxon>
        <taxon>Ascomycota</taxon>
        <taxon>Pezizomycotina</taxon>
        <taxon>Dothideomycetes</taxon>
        <taxon>Pleosporomycetidae</taxon>
        <taxon>Pleosporales</taxon>
        <taxon>Pleosporineae</taxon>
        <taxon>Leptosphaeriaceae</taxon>
        <taxon>Plenodomus</taxon>
        <taxon>Plenodomus lingam/Leptosphaeria maculans species complex</taxon>
    </lineage>
</organism>
<dbReference type="AlphaFoldDB" id="E5A9A3"/>
<dbReference type="HOGENOM" id="CLU_2427426_0_0_1"/>
<reference evidence="3" key="1">
    <citation type="journal article" date="2011" name="Nat. Commun.">
        <title>Effector diversification within compartments of the Leptosphaeria maculans genome affected by Repeat-Induced Point mutations.</title>
        <authorList>
            <person name="Rouxel T."/>
            <person name="Grandaubert J."/>
            <person name="Hane J.K."/>
            <person name="Hoede C."/>
            <person name="van de Wouw A.P."/>
            <person name="Couloux A."/>
            <person name="Dominguez V."/>
            <person name="Anthouard V."/>
            <person name="Bally P."/>
            <person name="Bourras S."/>
            <person name="Cozijnsen A.J."/>
            <person name="Ciuffetti L.M."/>
            <person name="Degrave A."/>
            <person name="Dilmaghani A."/>
            <person name="Duret L."/>
            <person name="Fudal I."/>
            <person name="Goodwin S.B."/>
            <person name="Gout L."/>
            <person name="Glaser N."/>
            <person name="Linglin J."/>
            <person name="Kema G.H.J."/>
            <person name="Lapalu N."/>
            <person name="Lawrence C.B."/>
            <person name="May K."/>
            <person name="Meyer M."/>
            <person name="Ollivier B."/>
            <person name="Poulain J."/>
            <person name="Schoch C.L."/>
            <person name="Simon A."/>
            <person name="Spatafora J.W."/>
            <person name="Stachowiak A."/>
            <person name="Turgeon B.G."/>
            <person name="Tyler B.M."/>
            <person name="Vincent D."/>
            <person name="Weissenbach J."/>
            <person name="Amselem J."/>
            <person name="Quesneville H."/>
            <person name="Oliver R.P."/>
            <person name="Wincker P."/>
            <person name="Balesdent M.-H."/>
            <person name="Howlett B.J."/>
        </authorList>
    </citation>
    <scope>NUCLEOTIDE SEQUENCE [LARGE SCALE GENOMIC DNA]</scope>
    <source>
        <strain evidence="3">JN3 / isolate v23.1.3 / race Av1-4-5-6-7-8</strain>
    </source>
</reference>
<dbReference type="Proteomes" id="UP000002668">
    <property type="component" value="Genome"/>
</dbReference>
<sequence>MRTVTLPSSNSIISPSRSNFMHTLSYNGNANSPSITMLRPTQQIEQDSNPHNTSSNSRHCTHTQSSTQDTVTASNLKAQDTSYPHTPSPIP</sequence>
<accession>E5A9A3</accession>
<name>E5A9A3_LEPMJ</name>
<feature type="compositionally biased region" description="Polar residues" evidence="1">
    <location>
        <begin position="43"/>
        <end position="85"/>
    </location>
</feature>
<dbReference type="InParanoid" id="E5A9A3"/>
<protein>
    <submittedName>
        <fullName evidence="2">Predicted protein</fullName>
    </submittedName>
</protein>
<evidence type="ECO:0000256" key="1">
    <source>
        <dbReference type="SAM" id="MobiDB-lite"/>
    </source>
</evidence>
<feature type="region of interest" description="Disordered" evidence="1">
    <location>
        <begin position="43"/>
        <end position="91"/>
    </location>
</feature>
<dbReference type="VEuPathDB" id="FungiDB:LEMA_uP013740.1"/>